<comment type="similarity">
    <text evidence="1">Belongs to the HyuE racemase family.</text>
</comment>
<name>A0A1E3QK36_9ASCO</name>
<evidence type="ECO:0000256" key="1">
    <source>
        <dbReference type="ARBA" id="ARBA00038414"/>
    </source>
</evidence>
<dbReference type="PANTHER" id="PTHR28047">
    <property type="entry name" value="PROTEIN DCG1"/>
    <property type="match status" value="1"/>
</dbReference>
<evidence type="ECO:0000313" key="2">
    <source>
        <dbReference type="EMBL" id="ODQ78051.1"/>
    </source>
</evidence>
<evidence type="ECO:0008006" key="4">
    <source>
        <dbReference type="Google" id="ProtNLM"/>
    </source>
</evidence>
<dbReference type="Gene3D" id="3.40.50.12500">
    <property type="match status" value="1"/>
</dbReference>
<dbReference type="InterPro" id="IPR052186">
    <property type="entry name" value="Hydantoin_racemase-like"/>
</dbReference>
<dbReference type="GO" id="GO:0047661">
    <property type="term" value="F:amino-acid racemase activity"/>
    <property type="evidence" value="ECO:0007669"/>
    <property type="project" value="InterPro"/>
</dbReference>
<dbReference type="EMBL" id="KV454437">
    <property type="protein sequence ID" value="ODQ78051.1"/>
    <property type="molecule type" value="Genomic_DNA"/>
</dbReference>
<keyword evidence="3" id="KW-1185">Reference proteome</keyword>
<dbReference type="Proteomes" id="UP000094336">
    <property type="component" value="Unassembled WGS sequence"/>
</dbReference>
<accession>A0A1E3QK36</accession>
<gene>
    <name evidence="2" type="ORF">BABINDRAFT_92199</name>
</gene>
<sequence length="227" mass="24852">MRSVCVINPNSSVSMTENLQVLLLPMAKECHLELAFFTAPEPAPKEIDGLETSRLSTEVCLPVLLPLLDAYDGFLVGCYSDHPLIYELQRRTDKPVLGIFQASLIAGVGMLEKAQKMVILTSNNEWERILDDSLDSVFQVDPQLVGHRNVILPTKALGINVLSLSDPHVYGQIKAKVRDLLTATEATCILLGCAGMSGLDLKLKQEPEFAGVHFVDSVRAGIQLLAR</sequence>
<protein>
    <recommendedName>
        <fullName evidence="4">Asp/Glu/hydantoin racemase</fullName>
    </recommendedName>
</protein>
<organism evidence="2 3">
    <name type="scientific">Babjeviella inositovora NRRL Y-12698</name>
    <dbReference type="NCBI Taxonomy" id="984486"/>
    <lineage>
        <taxon>Eukaryota</taxon>
        <taxon>Fungi</taxon>
        <taxon>Dikarya</taxon>
        <taxon>Ascomycota</taxon>
        <taxon>Saccharomycotina</taxon>
        <taxon>Pichiomycetes</taxon>
        <taxon>Serinales incertae sedis</taxon>
        <taxon>Babjeviella</taxon>
    </lineage>
</organism>
<dbReference type="Pfam" id="PF01177">
    <property type="entry name" value="Asp_Glu_race"/>
    <property type="match status" value="1"/>
</dbReference>
<dbReference type="RefSeq" id="XP_018983379.1">
    <property type="nucleotide sequence ID" value="XM_019132929.1"/>
</dbReference>
<dbReference type="GeneID" id="30150782"/>
<dbReference type="OrthoDB" id="412018at2759"/>
<proteinExistence type="inferred from homology"/>
<dbReference type="STRING" id="984486.A0A1E3QK36"/>
<dbReference type="AlphaFoldDB" id="A0A1E3QK36"/>
<dbReference type="PANTHER" id="PTHR28047:SF5">
    <property type="entry name" value="PROTEIN DCG1"/>
    <property type="match status" value="1"/>
</dbReference>
<dbReference type="InterPro" id="IPR053714">
    <property type="entry name" value="Iso_Racemase_Enz_sf"/>
</dbReference>
<reference evidence="3" key="1">
    <citation type="submission" date="2016-05" db="EMBL/GenBank/DDBJ databases">
        <title>Comparative genomics of biotechnologically important yeasts.</title>
        <authorList>
            <consortium name="DOE Joint Genome Institute"/>
            <person name="Riley R."/>
            <person name="Haridas S."/>
            <person name="Wolfe K.H."/>
            <person name="Lopes M.R."/>
            <person name="Hittinger C.T."/>
            <person name="Goker M."/>
            <person name="Salamov A."/>
            <person name="Wisecaver J."/>
            <person name="Long T.M."/>
            <person name="Aerts A.L."/>
            <person name="Barry K."/>
            <person name="Choi C."/>
            <person name="Clum A."/>
            <person name="Coughlan A.Y."/>
            <person name="Deshpande S."/>
            <person name="Douglass A.P."/>
            <person name="Hanson S.J."/>
            <person name="Klenk H.-P."/>
            <person name="Labutti K."/>
            <person name="Lapidus A."/>
            <person name="Lindquist E."/>
            <person name="Lipzen A."/>
            <person name="Meier-Kolthoff J.P."/>
            <person name="Ohm R.A."/>
            <person name="Otillar R.P."/>
            <person name="Pangilinan J."/>
            <person name="Peng Y."/>
            <person name="Rokas A."/>
            <person name="Rosa C.A."/>
            <person name="Scheuner C."/>
            <person name="Sibirny A.A."/>
            <person name="Slot J.C."/>
            <person name="Stielow J.B."/>
            <person name="Sun H."/>
            <person name="Kurtzman C.P."/>
            <person name="Blackwell M."/>
            <person name="Grigoriev I.V."/>
            <person name="Jeffries T.W."/>
        </authorList>
    </citation>
    <scope>NUCLEOTIDE SEQUENCE [LARGE SCALE GENOMIC DNA]</scope>
    <source>
        <strain evidence="3">NRRL Y-12698</strain>
    </source>
</reference>
<dbReference type="InterPro" id="IPR015942">
    <property type="entry name" value="Asp/Glu/hydantoin_racemase"/>
</dbReference>
<evidence type="ECO:0000313" key="3">
    <source>
        <dbReference type="Proteomes" id="UP000094336"/>
    </source>
</evidence>